<feature type="compositionally biased region" description="Basic and acidic residues" evidence="15">
    <location>
        <begin position="251"/>
        <end position="263"/>
    </location>
</feature>
<feature type="compositionally biased region" description="Polar residues" evidence="15">
    <location>
        <begin position="121"/>
        <end position="131"/>
    </location>
</feature>
<dbReference type="Pfam" id="PF08007">
    <property type="entry name" value="JmjC_2"/>
    <property type="match status" value="1"/>
</dbReference>
<gene>
    <name evidence="18" type="primary">LOC101891741</name>
</gene>
<evidence type="ECO:0000256" key="4">
    <source>
        <dbReference type="ARBA" id="ARBA00022723"/>
    </source>
</evidence>
<evidence type="ECO:0000256" key="5">
    <source>
        <dbReference type="ARBA" id="ARBA00022853"/>
    </source>
</evidence>
<keyword evidence="4 14" id="KW-0479">Metal-binding</keyword>
<keyword evidence="17" id="KW-1185">Reference proteome</keyword>
<dbReference type="GO" id="GO:0140680">
    <property type="term" value="F:histone H3K36me/H3K36me2 demethylase activity"/>
    <property type="evidence" value="ECO:0007669"/>
    <property type="project" value="UniProtKB-EC"/>
</dbReference>
<protein>
    <recommendedName>
        <fullName evidence="14">Bifunctional lysine-specific demethylase and histidyl-hydroxylase</fullName>
        <ecNumber evidence="14">1.14.11.27</ecNumber>
    </recommendedName>
</protein>
<comment type="function">
    <text evidence="12">Oxygenase that can act as both a histone lysine demethylase and a ribosomal histidine hydroxylase. Specifically demethylates 'Lys-4' (H3K4me) and 'Lys-36' (H3K36me) of histone H3, thereby playing a central role in histone code.</text>
</comment>
<dbReference type="VEuPathDB" id="VectorBase:MDOMA2_020155"/>
<dbReference type="EC" id="1.14.11.27" evidence="14"/>
<evidence type="ECO:0000256" key="1">
    <source>
        <dbReference type="ARBA" id="ARBA00004123"/>
    </source>
</evidence>
<keyword evidence="3" id="KW-0678">Repressor</keyword>
<evidence type="ECO:0000256" key="14">
    <source>
        <dbReference type="RuleBase" id="RU366061"/>
    </source>
</evidence>
<dbReference type="PANTHER" id="PTHR13096:SF8">
    <property type="entry name" value="RIBOSOMAL OXYGENASE 1"/>
    <property type="match status" value="1"/>
</dbReference>
<evidence type="ECO:0000256" key="11">
    <source>
        <dbReference type="ARBA" id="ARBA00023242"/>
    </source>
</evidence>
<dbReference type="InterPro" id="IPR049043">
    <property type="entry name" value="WHD_RIOX1"/>
</dbReference>
<evidence type="ECO:0000256" key="2">
    <source>
        <dbReference type="ARBA" id="ARBA00010309"/>
    </source>
</evidence>
<keyword evidence="9 14" id="KW-0805">Transcription regulation</keyword>
<comment type="similarity">
    <text evidence="2">Belongs to the ROX family. NO66 subfamily.</text>
</comment>
<evidence type="ECO:0000256" key="3">
    <source>
        <dbReference type="ARBA" id="ARBA00022491"/>
    </source>
</evidence>
<accession>A0A9J7DP25</accession>
<feature type="compositionally biased region" description="Basic residues" evidence="15">
    <location>
        <begin position="58"/>
        <end position="75"/>
    </location>
</feature>
<dbReference type="OrthoDB" id="425950at2759"/>
<dbReference type="Pfam" id="PF21233">
    <property type="entry name" value="WHD_RIOX1"/>
    <property type="match status" value="1"/>
</dbReference>
<evidence type="ECO:0000259" key="16">
    <source>
        <dbReference type="PROSITE" id="PS51184"/>
    </source>
</evidence>
<feature type="region of interest" description="Disordered" evidence="15">
    <location>
        <begin position="58"/>
        <end position="283"/>
    </location>
</feature>
<keyword evidence="11 14" id="KW-0539">Nucleus</keyword>
<keyword evidence="5" id="KW-0156">Chromatin regulator</keyword>
<evidence type="ECO:0000256" key="12">
    <source>
        <dbReference type="ARBA" id="ARBA00025670"/>
    </source>
</evidence>
<reference evidence="18" key="1">
    <citation type="submission" date="2025-08" db="UniProtKB">
        <authorList>
            <consortium name="RefSeq"/>
        </authorList>
    </citation>
    <scope>IDENTIFICATION</scope>
    <source>
        <strain evidence="18">Aabys</strain>
        <tissue evidence="18">Whole body</tissue>
    </source>
</reference>
<comment type="cofactor">
    <cofactor evidence="14">
        <name>Fe(2+)</name>
        <dbReference type="ChEBI" id="CHEBI:29033"/>
    </cofactor>
    <text evidence="14">Binds 1 Fe(2+) ion per subunit.</text>
</comment>
<evidence type="ECO:0000256" key="8">
    <source>
        <dbReference type="ARBA" id="ARBA00023004"/>
    </source>
</evidence>
<dbReference type="GO" id="GO:0032453">
    <property type="term" value="F:histone H3K4 demethylase activity"/>
    <property type="evidence" value="ECO:0007669"/>
    <property type="project" value="TreeGrafter"/>
</dbReference>
<evidence type="ECO:0000313" key="18">
    <source>
        <dbReference type="RefSeq" id="XP_019895719.2"/>
    </source>
</evidence>
<evidence type="ECO:0000256" key="7">
    <source>
        <dbReference type="ARBA" id="ARBA00023002"/>
    </source>
</evidence>
<feature type="compositionally biased region" description="Acidic residues" evidence="15">
    <location>
        <begin position="153"/>
        <end position="171"/>
    </location>
</feature>
<dbReference type="PROSITE" id="PS51184">
    <property type="entry name" value="JMJC"/>
    <property type="match status" value="1"/>
</dbReference>
<evidence type="ECO:0000256" key="6">
    <source>
        <dbReference type="ARBA" id="ARBA00022964"/>
    </source>
</evidence>
<proteinExistence type="inferred from homology"/>
<dbReference type="AlphaFoldDB" id="A0A9J7DP25"/>
<dbReference type="Proteomes" id="UP001652621">
    <property type="component" value="Unplaced"/>
</dbReference>
<sequence>MDPFADHVNKQFEKINCFASNFTKTFIPIVDTALKMSTDEGVSAFQVFQATKQNKKFKNAKKSTKSVVHNTKKPIAKPAGDKEHNVSKSSNKKQKQEKETKTKTKATEASSKVGTKKQLNKNKQNDAGNRTEQQKQPKTKQKLQDYLAKQLENDVEVNSSEDDFDSDDLGSEEYSYTESDEFSNEYTINESGSFSEDEEMQDEESFENELPTKNSSKDNRKRKSPEPTTQSKAKPSESKINGEVLHAKKAKTTDRKSLPETKTQKPTGTADNNNRRKSIATSQQLRKVSITSVDVKLEPLSPPHNVAKVSSIDEGKRAFQWLLNPVSVDEFFKKYWEAKACLIKRKQSNYFSHLISFEAIDEMLIKNHVEFTKNVDVTSYKNGVRETLNPEGRAMPPVVWDHYGQGCSIRLLNPHTFLPQLFTLNTTLQEYFHCLVGANAYLTPPNSQGFAPHYDDIEAFVLQIEGRKRWKLYKPRSSAEILPRESSRNFTQEEIGKPILEEVLEPGDVLYFPRGTIHQACTEPGYHSLHITLSVYQKQSYADLFEKMLPLMIKKAIAENVEMRRGLPLNTWHHAGIAFSDNTTKERVDLQKKVTQLLHKCIRDMPLEDLVDAAVDQVAKKFQHEALPPEILPSERTRTVFGSRNHTNERGECVCDYDIDERTNVRLLRANIMRLVDEEEKIRIYYYLDNSKEYCEYEPNFIEIEPMEAASVEVLIKSYPQYIGVSQLPLPSDDQKINLVTALWERGLLMMEKPFK</sequence>
<comment type="subcellular location">
    <subcellularLocation>
        <location evidence="1 14">Nucleus</location>
    </subcellularLocation>
</comment>
<dbReference type="RefSeq" id="XP_019895719.2">
    <property type="nucleotide sequence ID" value="XM_020040160.2"/>
</dbReference>
<dbReference type="GO" id="GO:0005730">
    <property type="term" value="C:nucleolus"/>
    <property type="evidence" value="ECO:0007669"/>
    <property type="project" value="TreeGrafter"/>
</dbReference>
<dbReference type="SUPFAM" id="SSF51197">
    <property type="entry name" value="Clavaminate synthase-like"/>
    <property type="match status" value="1"/>
</dbReference>
<feature type="compositionally biased region" description="Basic and acidic residues" evidence="15">
    <location>
        <begin position="94"/>
        <end position="106"/>
    </location>
</feature>
<dbReference type="GeneID" id="101891741"/>
<keyword evidence="6 14" id="KW-0223">Dioxygenase</keyword>
<dbReference type="Gene3D" id="1.10.10.1500">
    <property type="entry name" value="JmjC domain-containing ribosomal oxygenase (ROX), dimer domain"/>
    <property type="match status" value="1"/>
</dbReference>
<comment type="catalytic activity">
    <reaction evidence="13 14">
        <text>N(6),N(6)-dimethyl-L-lysyl(36)-[histone H3] + 2 2-oxoglutarate + 2 O2 = L-lysyl(36)-[histone H3] + 2 formaldehyde + 2 succinate + 2 CO2</text>
        <dbReference type="Rhea" id="RHEA:42032"/>
        <dbReference type="Rhea" id="RHEA-COMP:9785"/>
        <dbReference type="Rhea" id="RHEA-COMP:9787"/>
        <dbReference type="ChEBI" id="CHEBI:15379"/>
        <dbReference type="ChEBI" id="CHEBI:16526"/>
        <dbReference type="ChEBI" id="CHEBI:16810"/>
        <dbReference type="ChEBI" id="CHEBI:16842"/>
        <dbReference type="ChEBI" id="CHEBI:29969"/>
        <dbReference type="ChEBI" id="CHEBI:30031"/>
        <dbReference type="ChEBI" id="CHEBI:61976"/>
        <dbReference type="EC" id="1.14.11.27"/>
    </reaction>
</comment>
<evidence type="ECO:0000256" key="13">
    <source>
        <dbReference type="ARBA" id="ARBA00047915"/>
    </source>
</evidence>
<dbReference type="Gene3D" id="3.90.930.40">
    <property type="match status" value="1"/>
</dbReference>
<dbReference type="InterPro" id="IPR039994">
    <property type="entry name" value="NO66-like"/>
</dbReference>
<keyword evidence="10 14" id="KW-0804">Transcription</keyword>
<evidence type="ECO:0000256" key="9">
    <source>
        <dbReference type="ARBA" id="ARBA00023015"/>
    </source>
</evidence>
<organism evidence="17 18">
    <name type="scientific">Musca domestica</name>
    <name type="common">House fly</name>
    <dbReference type="NCBI Taxonomy" id="7370"/>
    <lineage>
        <taxon>Eukaryota</taxon>
        <taxon>Metazoa</taxon>
        <taxon>Ecdysozoa</taxon>
        <taxon>Arthropoda</taxon>
        <taxon>Hexapoda</taxon>
        <taxon>Insecta</taxon>
        <taxon>Pterygota</taxon>
        <taxon>Neoptera</taxon>
        <taxon>Endopterygota</taxon>
        <taxon>Diptera</taxon>
        <taxon>Brachycera</taxon>
        <taxon>Muscomorpha</taxon>
        <taxon>Muscoidea</taxon>
        <taxon>Muscidae</taxon>
        <taxon>Musca</taxon>
    </lineage>
</organism>
<dbReference type="Gene3D" id="2.60.120.650">
    <property type="entry name" value="Cupin"/>
    <property type="match status" value="1"/>
</dbReference>
<evidence type="ECO:0000313" key="17">
    <source>
        <dbReference type="Proteomes" id="UP001652621"/>
    </source>
</evidence>
<evidence type="ECO:0000256" key="15">
    <source>
        <dbReference type="SAM" id="MobiDB-lite"/>
    </source>
</evidence>
<keyword evidence="8 14" id="KW-0408">Iron</keyword>
<dbReference type="GO" id="GO:0005506">
    <property type="term" value="F:iron ion binding"/>
    <property type="evidence" value="ECO:0007669"/>
    <property type="project" value="UniProtKB-UniRule"/>
</dbReference>
<feature type="compositionally biased region" description="Acidic residues" evidence="15">
    <location>
        <begin position="195"/>
        <end position="207"/>
    </location>
</feature>
<feature type="domain" description="JmjC" evidence="16">
    <location>
        <begin position="407"/>
        <end position="552"/>
    </location>
</feature>
<dbReference type="PANTHER" id="PTHR13096">
    <property type="entry name" value="MINA53 MYC INDUCED NUCLEAR ANTIGEN"/>
    <property type="match status" value="1"/>
</dbReference>
<evidence type="ECO:0000256" key="10">
    <source>
        <dbReference type="ARBA" id="ARBA00023163"/>
    </source>
</evidence>
<name>A0A9J7DP25_MUSDO</name>
<keyword evidence="7 14" id="KW-0560">Oxidoreductase</keyword>
<dbReference type="InterPro" id="IPR003347">
    <property type="entry name" value="JmjC_dom"/>
</dbReference>